<dbReference type="GO" id="GO:0016799">
    <property type="term" value="F:hydrolase activity, hydrolyzing N-glycosyl compounds"/>
    <property type="evidence" value="ECO:0007669"/>
    <property type="project" value="InterPro"/>
</dbReference>
<evidence type="ECO:0000259" key="2">
    <source>
        <dbReference type="Pfam" id="PF21027"/>
    </source>
</evidence>
<dbReference type="InterPro" id="IPR036452">
    <property type="entry name" value="Ribo_hydro-like"/>
</dbReference>
<gene>
    <name evidence="3" type="ORF">SAMN02745136_05260</name>
</gene>
<dbReference type="EMBL" id="FRAC01000039">
    <property type="protein sequence ID" value="SHL58807.1"/>
    <property type="molecule type" value="Genomic_DNA"/>
</dbReference>
<reference evidence="3 4" key="1">
    <citation type="submission" date="2016-11" db="EMBL/GenBank/DDBJ databases">
        <authorList>
            <person name="Jaros S."/>
            <person name="Januszkiewicz K."/>
            <person name="Wedrychowicz H."/>
        </authorList>
    </citation>
    <scope>NUCLEOTIDE SEQUENCE [LARGE SCALE GENOMIC DNA]</scope>
    <source>
        <strain evidence="3 4">DSM 15929</strain>
    </source>
</reference>
<protein>
    <recommendedName>
        <fullName evidence="5">DUF1593 domain-containing protein</fullName>
    </recommendedName>
</protein>
<dbReference type="Gene3D" id="2.60.40.10">
    <property type="entry name" value="Immunoglobulins"/>
    <property type="match status" value="1"/>
</dbReference>
<sequence>MKTRYIAITDIYRKKLKPWAEIDDIQSLVRLLLYSNDIEIEGLIASTSCFYKKGGNQKDLNVILDVIQAYEKVKPNLDIHASEYPEADYLRSISCVGIPEYGKEPGKGFANERYNNNPGVNRIIEAVDKEDARPVWIGLWGGANTLAQAIWKIRTTRDEVDFNKFLSKLRIYGISDQDSSSGWLREMFGNKLFYIVSPSLGSFKGTENYVLTTWPGISGDNSRHGSCDGKTPGGFKGARADMISKEWLRKNIVSHGPYGKKYPLPVFIMEGDSPAFMGLIPNGLNEPEHPEYGGWGGRYEFYQPDKEQFCVEEKNPIWTNANDTVHGIDGSIYTSPQATIWRWREEFQHDFAARMDWTIESNYNKANHPPIVKLNHDSAITVKAGEHINLDAQASVDPDGDTLSFHWFYYKEAGDYIGNINIENCNTATAQFQAPQIPEDRRSLTLHIILKVTDSGIPPITRYQRVLVIVKD</sequence>
<dbReference type="AlphaFoldDB" id="A0A1M7BV46"/>
<dbReference type="InterPro" id="IPR011483">
    <property type="entry name" value="Sde182_NH-like"/>
</dbReference>
<dbReference type="Gene3D" id="3.90.245.10">
    <property type="entry name" value="Ribonucleoside hydrolase-like"/>
    <property type="match status" value="1"/>
</dbReference>
<proteinExistence type="predicted"/>
<evidence type="ECO:0008006" key="5">
    <source>
        <dbReference type="Google" id="ProtNLM"/>
    </source>
</evidence>
<evidence type="ECO:0000313" key="4">
    <source>
        <dbReference type="Proteomes" id="UP000184386"/>
    </source>
</evidence>
<evidence type="ECO:0000259" key="1">
    <source>
        <dbReference type="Pfam" id="PF07632"/>
    </source>
</evidence>
<feature type="domain" description="Cellulose-binding Sde182 C-terminal" evidence="2">
    <location>
        <begin position="388"/>
        <end position="468"/>
    </location>
</feature>
<name>A0A1M7BV46_9FIRM</name>
<accession>A0A1M7BV46</accession>
<dbReference type="SUPFAM" id="SSF53590">
    <property type="entry name" value="Nucleoside hydrolase"/>
    <property type="match status" value="1"/>
</dbReference>
<feature type="domain" description="Cellulose-binding Sde182 nucleoside hydrolase-like" evidence="1">
    <location>
        <begin position="20"/>
        <end position="299"/>
    </location>
</feature>
<dbReference type="Proteomes" id="UP000184386">
    <property type="component" value="Unassembled WGS sequence"/>
</dbReference>
<dbReference type="InterPro" id="IPR013783">
    <property type="entry name" value="Ig-like_fold"/>
</dbReference>
<evidence type="ECO:0000313" key="3">
    <source>
        <dbReference type="EMBL" id="SHL58807.1"/>
    </source>
</evidence>
<dbReference type="RefSeq" id="WP_170866760.1">
    <property type="nucleotide sequence ID" value="NZ_FRAC01000039.1"/>
</dbReference>
<dbReference type="STRING" id="1121322.SAMN02745136_05260"/>
<dbReference type="Pfam" id="PF21027">
    <property type="entry name" value="Sde0182_C"/>
    <property type="match status" value="1"/>
</dbReference>
<dbReference type="Pfam" id="PF07632">
    <property type="entry name" value="Sde182_NH-like"/>
    <property type="match status" value="1"/>
</dbReference>
<organism evidence="3 4">
    <name type="scientific">Anaerocolumna jejuensis DSM 15929</name>
    <dbReference type="NCBI Taxonomy" id="1121322"/>
    <lineage>
        <taxon>Bacteria</taxon>
        <taxon>Bacillati</taxon>
        <taxon>Bacillota</taxon>
        <taxon>Clostridia</taxon>
        <taxon>Lachnospirales</taxon>
        <taxon>Lachnospiraceae</taxon>
        <taxon>Anaerocolumna</taxon>
    </lineage>
</organism>
<keyword evidence="4" id="KW-1185">Reference proteome</keyword>
<dbReference type="InterPro" id="IPR048527">
    <property type="entry name" value="Sde182_C"/>
</dbReference>